<dbReference type="SUPFAM" id="SSF109854">
    <property type="entry name" value="DinB/YfiT-like putative metalloenzymes"/>
    <property type="match status" value="1"/>
</dbReference>
<protein>
    <submittedName>
        <fullName evidence="1">Mini-circle protein</fullName>
    </submittedName>
</protein>
<keyword evidence="2" id="KW-1185">Reference proteome</keyword>
<dbReference type="Proteomes" id="UP000037274">
    <property type="component" value="Unassembled WGS sequence"/>
</dbReference>
<comment type="caution">
    <text evidence="1">The sequence shown here is derived from an EMBL/GenBank/DDBJ whole genome shotgun (WGS) entry which is preliminary data.</text>
</comment>
<proteinExistence type="predicted"/>
<organism evidence="1 2">
    <name type="scientific">Streptomyces leeuwenhoekii</name>
    <dbReference type="NCBI Taxonomy" id="1437453"/>
    <lineage>
        <taxon>Bacteria</taxon>
        <taxon>Bacillati</taxon>
        <taxon>Actinomycetota</taxon>
        <taxon>Actinomycetes</taxon>
        <taxon>Kitasatosporales</taxon>
        <taxon>Streptomycetaceae</taxon>
        <taxon>Streptomyces</taxon>
    </lineage>
</organism>
<dbReference type="InterPro" id="IPR034660">
    <property type="entry name" value="DinB/YfiT-like"/>
</dbReference>
<sequence length="149" mass="16135">MATVSYGRGHGRISPLTPLGASASARAVPPLPLGLVRHLSDVERRWFRAVLAGHDVELRFSSTDVPGGDFDGAGPEPGVVAESWAAWRAEVAFAEAFVVKAPHLVVEGRDAWRGTVSLRWVLLHMIEEYARHNGHADLIRERIDGAVGV</sequence>
<evidence type="ECO:0000313" key="2">
    <source>
        <dbReference type="Proteomes" id="UP000037274"/>
    </source>
</evidence>
<dbReference type="EMBL" id="LFEH01000089">
    <property type="protein sequence ID" value="KMS75263.1"/>
    <property type="molecule type" value="Genomic_DNA"/>
</dbReference>
<gene>
    <name evidence="1" type="ORF">ACH49_21685</name>
</gene>
<dbReference type="InterPro" id="IPR007061">
    <property type="entry name" value="MST-like"/>
</dbReference>
<name>A0ABR5HUJ3_STRLW</name>
<accession>A0ABR5HUJ3</accession>
<evidence type="ECO:0000313" key="1">
    <source>
        <dbReference type="EMBL" id="KMS75263.1"/>
    </source>
</evidence>
<reference evidence="1 2" key="1">
    <citation type="submission" date="2015-06" db="EMBL/GenBank/DDBJ databases">
        <title>Draft genome sequence of Streptomyces leeuwenhoekii C58, which produces the novel lasso peptide, chaxapeptin.</title>
        <authorList>
            <person name="Yi Y."/>
            <person name="Hai D."/>
            <person name="Jaspars M."/>
            <person name="Sheng H."/>
            <person name="Rateb M.E."/>
            <person name="Bull A."/>
            <person name="Goodfellow M."/>
            <person name="Asenjo J.A."/>
            <person name="Ebel R."/>
        </authorList>
    </citation>
    <scope>NUCLEOTIDE SEQUENCE [LARGE SCALE GENOMIC DNA]</scope>
    <source>
        <strain evidence="1 2">C58</strain>
    </source>
</reference>
<dbReference type="Pfam" id="PF04978">
    <property type="entry name" value="MST"/>
    <property type="match status" value="1"/>
</dbReference>
<dbReference type="Gene3D" id="1.20.120.450">
    <property type="entry name" value="dinb family like domain"/>
    <property type="match status" value="1"/>
</dbReference>